<evidence type="ECO:0000256" key="7">
    <source>
        <dbReference type="SAM" id="Phobius"/>
    </source>
</evidence>
<feature type="transmembrane region" description="Helical" evidence="7">
    <location>
        <begin position="328"/>
        <end position="349"/>
    </location>
</feature>
<protein>
    <recommendedName>
        <fullName evidence="9">GOST seven transmembrane domain-containing protein</fullName>
    </recommendedName>
</protein>
<dbReference type="AlphaFoldDB" id="A0A1R2CC51"/>
<dbReference type="InterPro" id="IPR053937">
    <property type="entry name" value="GOST_TM"/>
</dbReference>
<sequence>MAWALLIISLASAVLYEIQGEGEGPVVIAHYKFAMYKYGDIYGVFHPELNVTFSKSLLKKSKSISAYILSPNDIDTKTEFLSNITAYCSNPAIAYHISTNTSSFVKRVDSTGIYTLYILICDKYYNYEFTVATVNPYGHLPGDLIMLLPFYAGISAIYLVLLILWCITLCIFFDFSIPIQRYWIPTILVLCIIEHSLNFWYWELINITGSKSLGMLLITVATKALRDSLGRSLLMVAAKGWGISHETFTSDLYLIVISGIFYFVLDFAYETVMKTYPNSQLWLILLVSLPLIIMNTFIFYFVFAWFTQIFYRLKLLKQSYKLRLLKQFATILGIAGGISVCWTIIELLSRFFLMIDDIWRWSWLFIGIWDIIFLLLVLGLIVIWRINDKSIYLATSQQIHNDDEELSKEEEEEKYGIELGRIK</sequence>
<feature type="transmembrane region" description="Helical" evidence="7">
    <location>
        <begin position="281"/>
        <end position="307"/>
    </location>
</feature>
<dbReference type="InterPro" id="IPR009637">
    <property type="entry name" value="GPR107/GPR108-like"/>
</dbReference>
<keyword evidence="11" id="KW-1185">Reference proteome</keyword>
<evidence type="ECO:0000313" key="11">
    <source>
        <dbReference type="Proteomes" id="UP000187209"/>
    </source>
</evidence>
<comment type="subcellular location">
    <subcellularLocation>
        <location evidence="1">Membrane</location>
        <topology evidence="1">Multi-pass membrane protein</topology>
    </subcellularLocation>
</comment>
<keyword evidence="4 7" id="KW-1133">Transmembrane helix</keyword>
<organism evidence="10 11">
    <name type="scientific">Stentor coeruleus</name>
    <dbReference type="NCBI Taxonomy" id="5963"/>
    <lineage>
        <taxon>Eukaryota</taxon>
        <taxon>Sar</taxon>
        <taxon>Alveolata</taxon>
        <taxon>Ciliophora</taxon>
        <taxon>Postciliodesmatophora</taxon>
        <taxon>Heterotrichea</taxon>
        <taxon>Heterotrichida</taxon>
        <taxon>Stentoridae</taxon>
        <taxon>Stentor</taxon>
    </lineage>
</organism>
<feature type="transmembrane region" description="Helical" evidence="7">
    <location>
        <begin position="150"/>
        <end position="175"/>
    </location>
</feature>
<evidence type="ECO:0000256" key="6">
    <source>
        <dbReference type="SAM" id="MobiDB-lite"/>
    </source>
</evidence>
<dbReference type="OrthoDB" id="19932at2759"/>
<evidence type="ECO:0000256" key="1">
    <source>
        <dbReference type="ARBA" id="ARBA00004141"/>
    </source>
</evidence>
<evidence type="ECO:0000256" key="2">
    <source>
        <dbReference type="ARBA" id="ARBA00022692"/>
    </source>
</evidence>
<keyword evidence="5 7" id="KW-0472">Membrane</keyword>
<proteinExistence type="predicted"/>
<feature type="chain" id="PRO_5012819754" description="GOST seven transmembrane domain-containing protein" evidence="8">
    <location>
        <begin position="21"/>
        <end position="423"/>
    </location>
</feature>
<comment type="caution">
    <text evidence="10">The sequence shown here is derived from an EMBL/GenBank/DDBJ whole genome shotgun (WGS) entry which is preliminary data.</text>
</comment>
<evidence type="ECO:0000313" key="10">
    <source>
        <dbReference type="EMBL" id="OMJ86579.1"/>
    </source>
</evidence>
<dbReference type="GO" id="GO:0005794">
    <property type="term" value="C:Golgi apparatus"/>
    <property type="evidence" value="ECO:0007669"/>
    <property type="project" value="TreeGrafter"/>
</dbReference>
<dbReference type="Proteomes" id="UP000187209">
    <property type="component" value="Unassembled WGS sequence"/>
</dbReference>
<feature type="region of interest" description="Disordered" evidence="6">
    <location>
        <begin position="404"/>
        <end position="423"/>
    </location>
</feature>
<feature type="compositionally biased region" description="Basic and acidic residues" evidence="6">
    <location>
        <begin position="414"/>
        <end position="423"/>
    </location>
</feature>
<dbReference type="Pfam" id="PF06814">
    <property type="entry name" value="GOST_TM"/>
    <property type="match status" value="1"/>
</dbReference>
<gene>
    <name evidence="10" type="ORF">SteCoe_11864</name>
</gene>
<evidence type="ECO:0000256" key="8">
    <source>
        <dbReference type="SAM" id="SignalP"/>
    </source>
</evidence>
<feature type="transmembrane region" description="Helical" evidence="7">
    <location>
        <begin position="361"/>
        <end position="384"/>
    </location>
</feature>
<dbReference type="PANTHER" id="PTHR21229">
    <property type="entry name" value="LUNG SEVEN TRANSMEMBRANE RECEPTOR"/>
    <property type="match status" value="1"/>
</dbReference>
<feature type="compositionally biased region" description="Acidic residues" evidence="6">
    <location>
        <begin position="404"/>
        <end position="413"/>
    </location>
</feature>
<name>A0A1R2CC51_9CILI</name>
<evidence type="ECO:0000256" key="4">
    <source>
        <dbReference type="ARBA" id="ARBA00022989"/>
    </source>
</evidence>
<evidence type="ECO:0000259" key="9">
    <source>
        <dbReference type="Pfam" id="PF06814"/>
    </source>
</evidence>
<feature type="signal peptide" evidence="8">
    <location>
        <begin position="1"/>
        <end position="20"/>
    </location>
</feature>
<dbReference type="GO" id="GO:0016020">
    <property type="term" value="C:membrane"/>
    <property type="evidence" value="ECO:0007669"/>
    <property type="project" value="UniProtKB-SubCell"/>
</dbReference>
<reference evidence="10 11" key="1">
    <citation type="submission" date="2016-11" db="EMBL/GenBank/DDBJ databases">
        <title>The macronuclear genome of Stentor coeruleus: a giant cell with tiny introns.</title>
        <authorList>
            <person name="Slabodnick M."/>
            <person name="Ruby J.G."/>
            <person name="Reiff S.B."/>
            <person name="Swart E.C."/>
            <person name="Gosai S."/>
            <person name="Prabakaran S."/>
            <person name="Witkowska E."/>
            <person name="Larue G.E."/>
            <person name="Fisher S."/>
            <person name="Freeman R.M."/>
            <person name="Gunawardena J."/>
            <person name="Chu W."/>
            <person name="Stover N.A."/>
            <person name="Gregory B.D."/>
            <person name="Nowacki M."/>
            <person name="Derisi J."/>
            <person name="Roy S.W."/>
            <person name="Marshall W.F."/>
            <person name="Sood P."/>
        </authorList>
    </citation>
    <scope>NUCLEOTIDE SEQUENCE [LARGE SCALE GENOMIC DNA]</scope>
    <source>
        <strain evidence="10">WM001</strain>
    </source>
</reference>
<dbReference type="EMBL" id="MPUH01000201">
    <property type="protein sequence ID" value="OMJ86579.1"/>
    <property type="molecule type" value="Genomic_DNA"/>
</dbReference>
<dbReference type="PANTHER" id="PTHR21229:SF1">
    <property type="entry name" value="GH17801P"/>
    <property type="match status" value="1"/>
</dbReference>
<keyword evidence="3 8" id="KW-0732">Signal</keyword>
<accession>A0A1R2CC51</accession>
<keyword evidence="2 7" id="KW-0812">Transmembrane</keyword>
<evidence type="ECO:0000256" key="5">
    <source>
        <dbReference type="ARBA" id="ARBA00023136"/>
    </source>
</evidence>
<evidence type="ECO:0000256" key="3">
    <source>
        <dbReference type="ARBA" id="ARBA00022729"/>
    </source>
</evidence>
<feature type="domain" description="GOST seven transmembrane" evidence="9">
    <location>
        <begin position="147"/>
        <end position="385"/>
    </location>
</feature>
<feature type="transmembrane region" description="Helical" evidence="7">
    <location>
        <begin position="252"/>
        <end position="269"/>
    </location>
</feature>